<dbReference type="InterPro" id="IPR017441">
    <property type="entry name" value="Protein_kinase_ATP_BS"/>
</dbReference>
<dbReference type="Gene3D" id="3.80.20.20">
    <property type="entry name" value="Receptor L-domain"/>
    <property type="match status" value="2"/>
</dbReference>
<evidence type="ECO:0000256" key="1">
    <source>
        <dbReference type="ARBA" id="ARBA00001936"/>
    </source>
</evidence>
<feature type="binding site" evidence="22">
    <location>
        <position position="1199"/>
    </location>
    <ligand>
        <name>ATP</name>
        <dbReference type="ChEBI" id="CHEBI:30616"/>
    </ligand>
</feature>
<dbReference type="PROSITE" id="PS00109">
    <property type="entry name" value="PROTEIN_KINASE_TYR"/>
    <property type="match status" value="1"/>
</dbReference>
<dbReference type="GO" id="GO:0030424">
    <property type="term" value="C:axon"/>
    <property type="evidence" value="ECO:0007669"/>
    <property type="project" value="TreeGrafter"/>
</dbReference>
<evidence type="ECO:0000259" key="26">
    <source>
        <dbReference type="PROSITE" id="PS50853"/>
    </source>
</evidence>
<dbReference type="SUPFAM" id="SSF57184">
    <property type="entry name" value="Growth factor receptor domain"/>
    <property type="match status" value="1"/>
</dbReference>
<evidence type="ECO:0000256" key="11">
    <source>
        <dbReference type="ARBA" id="ARBA00022741"/>
    </source>
</evidence>
<dbReference type="Gene3D" id="1.10.510.10">
    <property type="entry name" value="Transferase(Phosphotransferase) domain 1"/>
    <property type="match status" value="1"/>
</dbReference>
<organism evidence="27 28">
    <name type="scientific">Bemisia tabaci</name>
    <name type="common">Sweetpotato whitefly</name>
    <name type="synonym">Aleurodes tabaci</name>
    <dbReference type="NCBI Taxonomy" id="7038"/>
    <lineage>
        <taxon>Eukaryota</taxon>
        <taxon>Metazoa</taxon>
        <taxon>Ecdysozoa</taxon>
        <taxon>Arthropoda</taxon>
        <taxon>Hexapoda</taxon>
        <taxon>Insecta</taxon>
        <taxon>Pterygota</taxon>
        <taxon>Neoptera</taxon>
        <taxon>Paraneoptera</taxon>
        <taxon>Hemiptera</taxon>
        <taxon>Sternorrhyncha</taxon>
        <taxon>Aleyrodoidea</taxon>
        <taxon>Aleyrodidae</taxon>
        <taxon>Aleyrodinae</taxon>
        <taxon>Bemisia</taxon>
    </lineage>
</organism>
<dbReference type="InterPro" id="IPR001245">
    <property type="entry name" value="Ser-Thr/Tyr_kinase_cat_dom"/>
</dbReference>
<sequence length="1631" mass="183636">MGSQRERSITLKSLPDVSEALHHYYSLAYRWIPTPRIVVSVWDLDWPGVIGIYQGTKEQNQEFVIGELVENSSCPRSLAGIIRGKEQGVYYMKKYGGGGGTDFGRKNPKERSTVVPRYSRLARVPSSVPLCQSIDIRNKIKHFDELKGCKVVEGFVQIVLIDEADSSQYDNISFPELREITGYLLLYRVKGLKTLSKMFPNLAVIRGQQLFFNYALVIFEMLDLQEVGLHSLTDILRGAVYIVKNPMLCYHDNIDWNVLSRNSSEGSHYIANNRIMNECPGCSASLTCPNRTNTKEPLCWDSDHCQKICPKCNGGSCLPNGSCCHERCLGGCEVENDMNRCFACRDVLYEGTCLETCPPYTYRFMNRRCISESECYNMPRPRESAEKRNHPWKPHQNECTLECPINYMEVKDPDRPERYKCVECKGIVRKTALVPLSIVSPRLKSCEVAPGLMARLKFKSEEGVMNVVKELEISLSSIEEIDEYLKIVRSFPLVSLNFLKKLRIIRGDRLESGKNTRPAGRPAWPPVHYFSPEAIPVVTTGGFRLKAERILRRYALVLLDNQNLAELWDWSTKEAGRNGTGLTILKGRLFFHFNPKLCIDRIETLAKKVGIDTLDELDVAKASNGDKVACNMSTLNTWVKLIYPEAVVVEWGPEFHRQHHDPRTILSYVVYYTEAREGNVSLYDGRDACGNDGWMMDDTTDDYLLLLTGLKPFTRYAYFVKTYTIASETNGARSDITYFRTAAAQPSSPVNIKLKYVDSNSISLEWEAPPHPNGNVTSYEVIVNKALFALEQRDYCEKPISTDSKRTPQPDIDVAAPKATNEKNMCGVKEEKKGTQVDQNRALMEIELENYLQNTIYVRRPSRDKREVNSEDKGNHLESGPAKSVLMSKFDFKDSDGGTLPDKNDLGISKKWEQSGKALGPEKSALLEDGGLSKMSEVYHQKVNSTGKSTSLTIGNLKHYTDYNVHIRACREKDENDQLNSSLCSMDAVISVKTAGLPSADDLRNPVYEVKPANKSQTFVFLHWTDPPEPNGAIVSYHVEYRRTDVEALKITQCIPRKDFQNSTSPVRIVLYPGNYSMRIRADSLFGPGKYSEEININIKETGSVFMNIIISLLCVLVIVIGTGLCLRRKYGNDFPNSKLIASVNPEYVPTVYIADEWEVPRENIEILRELGQGSFGMVYEGIARDIVPNEPVKPCAVKTVNEFANGRDRHEFLNEASVMKAFNTHHVVRLLGVVTSGHPTLVVMELMRNGDLKTYLRSHRPADSKDLRSTASSTLLSQNSLMTPVPGPDHGKHPPTLKRTLRMAAEIADGMAFLAAKRFVHRDLAARNCMVAEDLTVKIGDFGMTREIYETDYYRKGTKGLLPVRWMAPESLKDGVFTSQSDVWSYGVVLWEMATLASQPYQGLSNDQVLRYVRDGGIMERPDNCPDKLYEIMRLCWQYKPSIRPSFMELVKILLPDIDDDFSKLSFYHSDDANELRKSFNISNQDANESCPFEDKNESSTPLRISRSIEDFSLTSDDEDTAPPPQFEKTQVRVVIEDKTEPIPHPEPIDEDVDEGVDEGVFEGAFDGIGDSTATALEQHSLAGSSARIMNKARGKSNGSTTPTSNGCIFARQNGNTKSSTKNATQTTKC</sequence>
<keyword evidence="10" id="KW-0677">Repeat</keyword>
<evidence type="ECO:0000256" key="24">
    <source>
        <dbReference type="SAM" id="Phobius"/>
    </source>
</evidence>
<keyword evidence="20" id="KW-0464">Manganese</keyword>
<evidence type="ECO:0000256" key="8">
    <source>
        <dbReference type="ARBA" id="ARBA00022723"/>
    </source>
</evidence>
<name>A0A9P0ACN6_BEMTA</name>
<feature type="compositionally biased region" description="Basic and acidic residues" evidence="23">
    <location>
        <begin position="864"/>
        <end position="876"/>
    </location>
</feature>
<gene>
    <name evidence="27" type="ORF">BEMITA_LOCUS10167</name>
</gene>
<dbReference type="InterPro" id="IPR009030">
    <property type="entry name" value="Growth_fac_rcpt_cys_sf"/>
</dbReference>
<keyword evidence="7 24" id="KW-0812">Transmembrane</keyword>
<dbReference type="InterPro" id="IPR000719">
    <property type="entry name" value="Prot_kinase_dom"/>
</dbReference>
<keyword evidence="19" id="KW-0325">Glycoprotein</keyword>
<feature type="domain" description="Fibronectin type-III" evidence="26">
    <location>
        <begin position="1006"/>
        <end position="1102"/>
    </location>
</feature>
<evidence type="ECO:0000256" key="6">
    <source>
        <dbReference type="ARBA" id="ARBA00022685"/>
    </source>
</evidence>
<dbReference type="GO" id="GO:0043410">
    <property type="term" value="P:positive regulation of MAPK cascade"/>
    <property type="evidence" value="ECO:0007669"/>
    <property type="project" value="TreeGrafter"/>
</dbReference>
<keyword evidence="28" id="KW-1185">Reference proteome</keyword>
<dbReference type="Pfam" id="PF00757">
    <property type="entry name" value="Furin-like"/>
    <property type="match status" value="1"/>
</dbReference>
<dbReference type="GO" id="GO:0005009">
    <property type="term" value="F:insulin receptor activity"/>
    <property type="evidence" value="ECO:0007669"/>
    <property type="project" value="TreeGrafter"/>
</dbReference>
<dbReference type="InterPro" id="IPR036941">
    <property type="entry name" value="Rcpt_L-dom_sf"/>
</dbReference>
<dbReference type="SMART" id="SM00219">
    <property type="entry name" value="TyrKc"/>
    <property type="match status" value="1"/>
</dbReference>
<comment type="catalytic activity">
    <reaction evidence="21">
        <text>L-tyrosyl-[protein] + ATP = O-phospho-L-tyrosyl-[protein] + ADP + H(+)</text>
        <dbReference type="Rhea" id="RHEA:10596"/>
        <dbReference type="Rhea" id="RHEA-COMP:10136"/>
        <dbReference type="Rhea" id="RHEA-COMP:20101"/>
        <dbReference type="ChEBI" id="CHEBI:15378"/>
        <dbReference type="ChEBI" id="CHEBI:30616"/>
        <dbReference type="ChEBI" id="CHEBI:46858"/>
        <dbReference type="ChEBI" id="CHEBI:61978"/>
        <dbReference type="ChEBI" id="CHEBI:456216"/>
        <dbReference type="EC" id="2.7.10.1"/>
    </reaction>
</comment>
<evidence type="ECO:0000256" key="19">
    <source>
        <dbReference type="ARBA" id="ARBA00023180"/>
    </source>
</evidence>
<dbReference type="InterPro" id="IPR036116">
    <property type="entry name" value="FN3_sf"/>
</dbReference>
<dbReference type="GO" id="GO:0046872">
    <property type="term" value="F:metal ion binding"/>
    <property type="evidence" value="ECO:0007669"/>
    <property type="project" value="UniProtKB-KW"/>
</dbReference>
<dbReference type="CDD" id="cd00064">
    <property type="entry name" value="FU"/>
    <property type="match status" value="1"/>
</dbReference>
<dbReference type="FunFam" id="3.30.200.20:FF:000026">
    <property type="entry name" value="Tyrosine-protein kinase receptor"/>
    <property type="match status" value="1"/>
</dbReference>
<dbReference type="InterPro" id="IPR050122">
    <property type="entry name" value="RTK"/>
</dbReference>
<dbReference type="InterPro" id="IPR000494">
    <property type="entry name" value="Rcpt_L-dom"/>
</dbReference>
<evidence type="ECO:0000256" key="23">
    <source>
        <dbReference type="SAM" id="MobiDB-lite"/>
    </source>
</evidence>
<accession>A0A9P0ACN6</accession>
<keyword evidence="6" id="KW-0165">Cleavage on pair of basic residues</keyword>
<evidence type="ECO:0000256" key="12">
    <source>
        <dbReference type="ARBA" id="ARBA00022777"/>
    </source>
</evidence>
<dbReference type="Gene3D" id="3.30.200.20">
    <property type="entry name" value="Phosphorylase Kinase, domain 1"/>
    <property type="match status" value="1"/>
</dbReference>
<dbReference type="PANTHER" id="PTHR24416:SF525">
    <property type="entry name" value="INSULIN-LIKE RECEPTOR"/>
    <property type="match status" value="1"/>
</dbReference>
<feature type="region of interest" description="Disordered" evidence="23">
    <location>
        <begin position="1594"/>
        <end position="1631"/>
    </location>
</feature>
<evidence type="ECO:0000256" key="22">
    <source>
        <dbReference type="PROSITE-ProRule" id="PRU10141"/>
    </source>
</evidence>
<dbReference type="PANTHER" id="PTHR24416">
    <property type="entry name" value="TYROSINE-PROTEIN KINASE RECEPTOR"/>
    <property type="match status" value="1"/>
</dbReference>
<evidence type="ECO:0000256" key="2">
    <source>
        <dbReference type="ARBA" id="ARBA00004479"/>
    </source>
</evidence>
<dbReference type="PROSITE" id="PS50853">
    <property type="entry name" value="FN3"/>
    <property type="match status" value="2"/>
</dbReference>
<dbReference type="PRINTS" id="PR00109">
    <property type="entry name" value="TYRKINASE"/>
</dbReference>
<dbReference type="PROSITE" id="PS00107">
    <property type="entry name" value="PROTEIN_KINASE_ATP"/>
    <property type="match status" value="1"/>
</dbReference>
<dbReference type="EC" id="2.7.10.1" evidence="3"/>
<dbReference type="CDD" id="cd00063">
    <property type="entry name" value="FN3"/>
    <property type="match status" value="3"/>
</dbReference>
<feature type="transmembrane region" description="Helical" evidence="24">
    <location>
        <begin position="1105"/>
        <end position="1127"/>
    </location>
</feature>
<dbReference type="SUPFAM" id="SSF52058">
    <property type="entry name" value="L domain-like"/>
    <property type="match status" value="2"/>
</dbReference>
<evidence type="ECO:0000256" key="14">
    <source>
        <dbReference type="ARBA" id="ARBA00022989"/>
    </source>
</evidence>
<proteinExistence type="predicted"/>
<keyword evidence="11 22" id="KW-0547">Nucleotide-binding</keyword>
<dbReference type="InterPro" id="IPR011009">
    <property type="entry name" value="Kinase-like_dom_sf"/>
</dbReference>
<dbReference type="GO" id="GO:0005899">
    <property type="term" value="C:insulin receptor complex"/>
    <property type="evidence" value="ECO:0007669"/>
    <property type="project" value="TreeGrafter"/>
</dbReference>
<evidence type="ECO:0000256" key="10">
    <source>
        <dbReference type="ARBA" id="ARBA00022737"/>
    </source>
</evidence>
<keyword evidence="16" id="KW-0829">Tyrosine-protein kinase</keyword>
<dbReference type="InterPro" id="IPR008266">
    <property type="entry name" value="Tyr_kinase_AS"/>
</dbReference>
<evidence type="ECO:0000256" key="5">
    <source>
        <dbReference type="ARBA" id="ARBA00022679"/>
    </source>
</evidence>
<feature type="compositionally biased region" description="Polar residues" evidence="23">
    <location>
        <begin position="1598"/>
        <end position="1631"/>
    </location>
</feature>
<dbReference type="FunFam" id="1.10.510.10:FF:000528">
    <property type="entry name" value="Tyrosine-protein kinase receptor"/>
    <property type="match status" value="1"/>
</dbReference>
<evidence type="ECO:0000256" key="16">
    <source>
        <dbReference type="ARBA" id="ARBA00023137"/>
    </source>
</evidence>
<dbReference type="EMBL" id="OU963867">
    <property type="protein sequence ID" value="CAH0391565.1"/>
    <property type="molecule type" value="Genomic_DNA"/>
</dbReference>
<dbReference type="Pfam" id="PF01030">
    <property type="entry name" value="Recep_L_domain"/>
    <property type="match status" value="3"/>
</dbReference>
<evidence type="ECO:0000256" key="7">
    <source>
        <dbReference type="ARBA" id="ARBA00022692"/>
    </source>
</evidence>
<evidence type="ECO:0000256" key="13">
    <source>
        <dbReference type="ARBA" id="ARBA00022840"/>
    </source>
</evidence>
<dbReference type="InterPro" id="IPR013783">
    <property type="entry name" value="Ig-like_fold"/>
</dbReference>
<evidence type="ECO:0000256" key="20">
    <source>
        <dbReference type="ARBA" id="ARBA00023211"/>
    </source>
</evidence>
<keyword evidence="13 22" id="KW-0067">ATP-binding</keyword>
<feature type="compositionally biased region" description="Polar residues" evidence="23">
    <location>
        <begin position="1270"/>
        <end position="1283"/>
    </location>
</feature>
<dbReference type="GO" id="GO:0051897">
    <property type="term" value="P:positive regulation of phosphatidylinositol 3-kinase/protein kinase B signal transduction"/>
    <property type="evidence" value="ECO:0007669"/>
    <property type="project" value="TreeGrafter"/>
</dbReference>
<comment type="subcellular location">
    <subcellularLocation>
        <location evidence="2">Membrane</location>
        <topology evidence="2">Single-pass type I membrane protein</topology>
    </subcellularLocation>
</comment>
<dbReference type="SMART" id="SM00060">
    <property type="entry name" value="FN3"/>
    <property type="match status" value="3"/>
</dbReference>
<dbReference type="InterPro" id="IPR006211">
    <property type="entry name" value="Furin-like_Cys-rich_dom"/>
</dbReference>
<dbReference type="Gene3D" id="2.60.40.10">
    <property type="entry name" value="Immunoglobulins"/>
    <property type="match status" value="3"/>
</dbReference>
<feature type="domain" description="Fibronectin type-III" evidence="26">
    <location>
        <begin position="633"/>
        <end position="744"/>
    </location>
</feature>
<keyword evidence="5" id="KW-0808">Transferase</keyword>
<evidence type="ECO:0000259" key="25">
    <source>
        <dbReference type="PROSITE" id="PS50011"/>
    </source>
</evidence>
<keyword evidence="8" id="KW-0479">Metal-binding</keyword>
<keyword evidence="4" id="KW-0597">Phosphoprotein</keyword>
<reference evidence="27" key="1">
    <citation type="submission" date="2021-12" db="EMBL/GenBank/DDBJ databases">
        <authorList>
            <person name="King R."/>
        </authorList>
    </citation>
    <scope>NUCLEOTIDE SEQUENCE</scope>
</reference>
<keyword evidence="15 24" id="KW-0472">Membrane</keyword>
<dbReference type="Proteomes" id="UP001152759">
    <property type="component" value="Chromosome 6"/>
</dbReference>
<evidence type="ECO:0000256" key="18">
    <source>
        <dbReference type="ARBA" id="ARBA00023170"/>
    </source>
</evidence>
<keyword evidence="12" id="KW-0418">Kinase</keyword>
<feature type="domain" description="Protein kinase" evidence="25">
    <location>
        <begin position="1165"/>
        <end position="1459"/>
    </location>
</feature>
<evidence type="ECO:0000313" key="27">
    <source>
        <dbReference type="EMBL" id="CAH0391565.1"/>
    </source>
</evidence>
<dbReference type="InterPro" id="IPR020635">
    <property type="entry name" value="Tyr_kinase_cat_dom"/>
</dbReference>
<dbReference type="SUPFAM" id="SSF49265">
    <property type="entry name" value="Fibronectin type III"/>
    <property type="match status" value="2"/>
</dbReference>
<feature type="region of interest" description="Disordered" evidence="23">
    <location>
        <begin position="862"/>
        <end position="882"/>
    </location>
</feature>
<protein>
    <recommendedName>
        <fullName evidence="3">receptor protein-tyrosine kinase</fullName>
        <ecNumber evidence="3">2.7.10.1</ecNumber>
    </recommendedName>
</protein>
<feature type="region of interest" description="Disordered" evidence="23">
    <location>
        <begin position="1259"/>
        <end position="1294"/>
    </location>
</feature>
<dbReference type="CDD" id="cd05032">
    <property type="entry name" value="PTKc_InsR_like"/>
    <property type="match status" value="1"/>
</dbReference>
<comment type="cofactor">
    <cofactor evidence="1">
        <name>Mn(2+)</name>
        <dbReference type="ChEBI" id="CHEBI:29035"/>
    </cofactor>
</comment>
<dbReference type="Gene3D" id="2.10.220.10">
    <property type="entry name" value="Hormone Receptor, Insulin-like Growth Factor Receptor 1, Chain A, domain 2"/>
    <property type="match status" value="1"/>
</dbReference>
<dbReference type="SUPFAM" id="SSF56112">
    <property type="entry name" value="Protein kinase-like (PK-like)"/>
    <property type="match status" value="1"/>
</dbReference>
<evidence type="ECO:0000256" key="15">
    <source>
        <dbReference type="ARBA" id="ARBA00023136"/>
    </source>
</evidence>
<evidence type="ECO:0000256" key="17">
    <source>
        <dbReference type="ARBA" id="ARBA00023157"/>
    </source>
</evidence>
<dbReference type="GO" id="GO:0043560">
    <property type="term" value="F:insulin receptor substrate binding"/>
    <property type="evidence" value="ECO:0007669"/>
    <property type="project" value="TreeGrafter"/>
</dbReference>
<dbReference type="PROSITE" id="PS50011">
    <property type="entry name" value="PROTEIN_KINASE_DOM"/>
    <property type="match status" value="1"/>
</dbReference>
<evidence type="ECO:0000256" key="9">
    <source>
        <dbReference type="ARBA" id="ARBA00022729"/>
    </source>
</evidence>
<evidence type="ECO:0000256" key="3">
    <source>
        <dbReference type="ARBA" id="ARBA00011902"/>
    </source>
</evidence>
<keyword evidence="18" id="KW-0675">Receptor</keyword>
<evidence type="ECO:0000256" key="21">
    <source>
        <dbReference type="ARBA" id="ARBA00051243"/>
    </source>
</evidence>
<keyword evidence="14 24" id="KW-1133">Transmembrane helix</keyword>
<dbReference type="GO" id="GO:0042593">
    <property type="term" value="P:glucose homeostasis"/>
    <property type="evidence" value="ECO:0007669"/>
    <property type="project" value="TreeGrafter"/>
</dbReference>
<keyword evidence="17" id="KW-1015">Disulfide bond</keyword>
<evidence type="ECO:0000313" key="28">
    <source>
        <dbReference type="Proteomes" id="UP001152759"/>
    </source>
</evidence>
<dbReference type="SMART" id="SM00261">
    <property type="entry name" value="FU"/>
    <property type="match status" value="1"/>
</dbReference>
<dbReference type="GO" id="GO:0005524">
    <property type="term" value="F:ATP binding"/>
    <property type="evidence" value="ECO:0007669"/>
    <property type="project" value="UniProtKB-UniRule"/>
</dbReference>
<dbReference type="InterPro" id="IPR003961">
    <property type="entry name" value="FN3_dom"/>
</dbReference>
<evidence type="ECO:0000256" key="4">
    <source>
        <dbReference type="ARBA" id="ARBA00022553"/>
    </source>
</evidence>
<keyword evidence="9" id="KW-0732">Signal</keyword>
<dbReference type="Pfam" id="PF07714">
    <property type="entry name" value="PK_Tyr_Ser-Thr"/>
    <property type="match status" value="1"/>
</dbReference>
<dbReference type="InterPro" id="IPR006212">
    <property type="entry name" value="Furin_repeat"/>
</dbReference>